<feature type="domain" description="Mycothiol-dependent maleylpyruvate isomerase metal-binding" evidence="1">
    <location>
        <begin position="11"/>
        <end position="56"/>
    </location>
</feature>
<dbReference type="Gene3D" id="1.20.120.450">
    <property type="entry name" value="dinb family like domain"/>
    <property type="match status" value="1"/>
</dbReference>
<dbReference type="EMBL" id="CP108133">
    <property type="protein sequence ID" value="WTP47070.1"/>
    <property type="molecule type" value="Genomic_DNA"/>
</dbReference>
<gene>
    <name evidence="2" type="ORF">OG288_01330</name>
</gene>
<dbReference type="Proteomes" id="UP001432166">
    <property type="component" value="Chromosome"/>
</dbReference>
<keyword evidence="2" id="KW-0413">Isomerase</keyword>
<dbReference type="SUPFAM" id="SSF109854">
    <property type="entry name" value="DinB/YfiT-like putative metalloenzymes"/>
    <property type="match status" value="1"/>
</dbReference>
<evidence type="ECO:0000259" key="1">
    <source>
        <dbReference type="Pfam" id="PF11716"/>
    </source>
</evidence>
<protein>
    <submittedName>
        <fullName evidence="2">Maleylpyruvate isomerase N-terminal domain-containing protein</fullName>
    </submittedName>
</protein>
<dbReference type="InterPro" id="IPR034660">
    <property type="entry name" value="DinB/YfiT-like"/>
</dbReference>
<organism evidence="2 3">
    <name type="scientific">Streptomyces tauricus</name>
    <dbReference type="NCBI Taxonomy" id="68274"/>
    <lineage>
        <taxon>Bacteria</taxon>
        <taxon>Bacillati</taxon>
        <taxon>Actinomycetota</taxon>
        <taxon>Actinomycetes</taxon>
        <taxon>Kitasatosporales</taxon>
        <taxon>Streptomycetaceae</taxon>
        <taxon>Streptomyces</taxon>
        <taxon>Streptomyces aurantiacus group</taxon>
    </lineage>
</organism>
<sequence length="60" mass="6793">MTNPSLRLIPDAIDRFGSRVHAVDGHQRGDSTPCAEWTVRDLVKHLVGSDLRARRRRQDG</sequence>
<dbReference type="Pfam" id="PF11716">
    <property type="entry name" value="MDMPI_N"/>
    <property type="match status" value="1"/>
</dbReference>
<dbReference type="RefSeq" id="WP_189768276.1">
    <property type="nucleotide sequence ID" value="NZ_BMVY01000001.1"/>
</dbReference>
<evidence type="ECO:0000313" key="3">
    <source>
        <dbReference type="Proteomes" id="UP001432166"/>
    </source>
</evidence>
<name>A0ABZ1JBA5_9ACTN</name>
<keyword evidence="3" id="KW-1185">Reference proteome</keyword>
<reference evidence="2" key="1">
    <citation type="submission" date="2022-10" db="EMBL/GenBank/DDBJ databases">
        <title>The complete genomes of actinobacterial strains from the NBC collection.</title>
        <authorList>
            <person name="Joergensen T.S."/>
            <person name="Alvarez Arevalo M."/>
            <person name="Sterndorff E.B."/>
            <person name="Faurdal D."/>
            <person name="Vuksanovic O."/>
            <person name="Mourched A.-S."/>
            <person name="Charusanti P."/>
            <person name="Shaw S."/>
            <person name="Blin K."/>
            <person name="Weber T."/>
        </authorList>
    </citation>
    <scope>NUCLEOTIDE SEQUENCE</scope>
    <source>
        <strain evidence="2">NBC_00189</strain>
    </source>
</reference>
<accession>A0ABZ1JBA5</accession>
<dbReference type="InterPro" id="IPR024344">
    <property type="entry name" value="MDMPI_metal-binding"/>
</dbReference>
<dbReference type="GO" id="GO:0016853">
    <property type="term" value="F:isomerase activity"/>
    <property type="evidence" value="ECO:0007669"/>
    <property type="project" value="UniProtKB-KW"/>
</dbReference>
<proteinExistence type="predicted"/>
<evidence type="ECO:0000313" key="2">
    <source>
        <dbReference type="EMBL" id="WTP47070.1"/>
    </source>
</evidence>